<evidence type="ECO:0000313" key="1">
    <source>
        <dbReference type="EMBL" id="EIN04198.1"/>
    </source>
</evidence>
<dbReference type="GeneID" id="18880197"/>
<dbReference type="Proteomes" id="UP000054196">
    <property type="component" value="Unassembled WGS sequence"/>
</dbReference>
<organism evidence="1 2">
    <name type="scientific">Punctularia strigosozonata (strain HHB-11173)</name>
    <name type="common">White-rot fungus</name>
    <dbReference type="NCBI Taxonomy" id="741275"/>
    <lineage>
        <taxon>Eukaryota</taxon>
        <taxon>Fungi</taxon>
        <taxon>Dikarya</taxon>
        <taxon>Basidiomycota</taxon>
        <taxon>Agaricomycotina</taxon>
        <taxon>Agaricomycetes</taxon>
        <taxon>Corticiales</taxon>
        <taxon>Punctulariaceae</taxon>
        <taxon>Punctularia</taxon>
    </lineage>
</organism>
<sequence>MDDHYPSLEVISLLNFHASWDTRLLTTPVSLRSIDIDWTEGWRPNRPPLRPPLREVLAILQRHSRLERLVLDQNLPMVDDALGDLPQVSLPNLRFLRIHDHLPVTHAFFTHLQLPESCRVEIKVLETAHFRLDAITLASLTQAVLSRARGVQQPRIAMDLDEATKIVCCSESCTDEPEVSLTWPRARDAQDQRILHDFSPLGSAFGKIPATKLVVSIGAKAPRIGPDFWRRIAGELSSVATVHLNMRGRLPSSFVQVLAPSEKGTKRLLPNMRTLIVGGVSIGKFKAESDTRTVDLLLSGLKLRTSDGIFKTLCMADGLQKTDEWIRAGVEKAMPITVWGLRNLEEEPGSTR</sequence>
<dbReference type="EMBL" id="JH687556">
    <property type="protein sequence ID" value="EIN04198.1"/>
    <property type="molecule type" value="Genomic_DNA"/>
</dbReference>
<accession>R7S1V4</accession>
<gene>
    <name evidence="1" type="ORF">PUNSTDRAFT_138924</name>
</gene>
<keyword evidence="2" id="KW-1185">Reference proteome</keyword>
<dbReference type="KEGG" id="psq:PUNSTDRAFT_138924"/>
<protein>
    <recommendedName>
        <fullName evidence="3">F-box domain-containing protein</fullName>
    </recommendedName>
</protein>
<dbReference type="RefSeq" id="XP_007388669.1">
    <property type="nucleotide sequence ID" value="XM_007388607.1"/>
</dbReference>
<name>R7S1V4_PUNST</name>
<dbReference type="HOGENOM" id="CLU_787877_0_0_1"/>
<proteinExistence type="predicted"/>
<evidence type="ECO:0008006" key="3">
    <source>
        <dbReference type="Google" id="ProtNLM"/>
    </source>
</evidence>
<dbReference type="AlphaFoldDB" id="R7S1V4"/>
<reference evidence="2" key="1">
    <citation type="journal article" date="2012" name="Science">
        <title>The Paleozoic origin of enzymatic lignin decomposition reconstructed from 31 fungal genomes.</title>
        <authorList>
            <person name="Floudas D."/>
            <person name="Binder M."/>
            <person name="Riley R."/>
            <person name="Barry K."/>
            <person name="Blanchette R.A."/>
            <person name="Henrissat B."/>
            <person name="Martinez A.T."/>
            <person name="Otillar R."/>
            <person name="Spatafora J.W."/>
            <person name="Yadav J.S."/>
            <person name="Aerts A."/>
            <person name="Benoit I."/>
            <person name="Boyd A."/>
            <person name="Carlson A."/>
            <person name="Copeland A."/>
            <person name="Coutinho P.M."/>
            <person name="de Vries R.P."/>
            <person name="Ferreira P."/>
            <person name="Findley K."/>
            <person name="Foster B."/>
            <person name="Gaskell J."/>
            <person name="Glotzer D."/>
            <person name="Gorecki P."/>
            <person name="Heitman J."/>
            <person name="Hesse C."/>
            <person name="Hori C."/>
            <person name="Igarashi K."/>
            <person name="Jurgens J.A."/>
            <person name="Kallen N."/>
            <person name="Kersten P."/>
            <person name="Kohler A."/>
            <person name="Kuees U."/>
            <person name="Kumar T.K.A."/>
            <person name="Kuo A."/>
            <person name="LaButti K."/>
            <person name="Larrondo L.F."/>
            <person name="Lindquist E."/>
            <person name="Ling A."/>
            <person name="Lombard V."/>
            <person name="Lucas S."/>
            <person name="Lundell T."/>
            <person name="Martin R."/>
            <person name="McLaughlin D.J."/>
            <person name="Morgenstern I."/>
            <person name="Morin E."/>
            <person name="Murat C."/>
            <person name="Nagy L.G."/>
            <person name="Nolan M."/>
            <person name="Ohm R.A."/>
            <person name="Patyshakuliyeva A."/>
            <person name="Rokas A."/>
            <person name="Ruiz-Duenas F.J."/>
            <person name="Sabat G."/>
            <person name="Salamov A."/>
            <person name="Samejima M."/>
            <person name="Schmutz J."/>
            <person name="Slot J.C."/>
            <person name="St John F."/>
            <person name="Stenlid J."/>
            <person name="Sun H."/>
            <person name="Sun S."/>
            <person name="Syed K."/>
            <person name="Tsang A."/>
            <person name="Wiebenga A."/>
            <person name="Young D."/>
            <person name="Pisabarro A."/>
            <person name="Eastwood D.C."/>
            <person name="Martin F."/>
            <person name="Cullen D."/>
            <person name="Grigoriev I.V."/>
            <person name="Hibbett D.S."/>
        </authorList>
    </citation>
    <scope>NUCLEOTIDE SEQUENCE [LARGE SCALE GENOMIC DNA]</scope>
    <source>
        <strain evidence="2">HHB-11173 SS5</strain>
    </source>
</reference>
<evidence type="ECO:0000313" key="2">
    <source>
        <dbReference type="Proteomes" id="UP000054196"/>
    </source>
</evidence>